<reference evidence="4" key="1">
    <citation type="submission" date="2020-10" db="EMBL/GenBank/DDBJ databases">
        <authorList>
            <person name="Gilroy R."/>
        </authorList>
    </citation>
    <scope>NUCLEOTIDE SEQUENCE</scope>
    <source>
        <strain evidence="4">CHK165-10780</strain>
    </source>
</reference>
<dbReference type="PANTHER" id="PTHR40083:SF1">
    <property type="entry name" value="UPF0122 PROTEIN YLXM"/>
    <property type="match status" value="1"/>
</dbReference>
<dbReference type="InterPro" id="IPR013324">
    <property type="entry name" value="RNA_pol_sigma_r3/r4-like"/>
</dbReference>
<dbReference type="NCBIfam" id="NF045758">
    <property type="entry name" value="YlxM"/>
    <property type="match status" value="1"/>
</dbReference>
<dbReference type="SUPFAM" id="SSF88659">
    <property type="entry name" value="Sigma3 and sigma4 domains of RNA polymerase sigma factors"/>
    <property type="match status" value="1"/>
</dbReference>
<comment type="function">
    <text evidence="2 3">Might take part in the signal recognition particle (SRP) pathway. This is inferred from the conservation of its genetic proximity to ftsY/ffh. May be a regulatory protein.</text>
</comment>
<name>A0A9D1CKL3_9FIRM</name>
<organism evidence="4 5">
    <name type="scientific">Candidatus Faecenecus gallistercoris</name>
    <dbReference type="NCBI Taxonomy" id="2840793"/>
    <lineage>
        <taxon>Bacteria</taxon>
        <taxon>Bacillati</taxon>
        <taxon>Bacillota</taxon>
        <taxon>Bacillota incertae sedis</taxon>
        <taxon>Candidatus Faecenecus</taxon>
    </lineage>
</organism>
<dbReference type="EMBL" id="DVFU01000056">
    <property type="protein sequence ID" value="HIQ64638.1"/>
    <property type="molecule type" value="Genomic_DNA"/>
</dbReference>
<accession>A0A9D1CKL3</accession>
<evidence type="ECO:0000313" key="5">
    <source>
        <dbReference type="Proteomes" id="UP000886725"/>
    </source>
</evidence>
<dbReference type="AlphaFoldDB" id="A0A9D1CKL3"/>
<sequence length="97" mass="11648">MDKKLYLVNLYDYYGVLLTEKQQQYFENYYFDDLSLGEIAENDNVSRNAVHGQLKNVEERLQFYEKSLHLYENRGKVLNLLSQISEKEIAKEIEQYI</sequence>
<dbReference type="Proteomes" id="UP000886725">
    <property type="component" value="Unassembled WGS sequence"/>
</dbReference>
<evidence type="ECO:0000256" key="1">
    <source>
        <dbReference type="ARBA" id="ARBA00008720"/>
    </source>
</evidence>
<dbReference type="PANTHER" id="PTHR40083">
    <property type="entry name" value="UPF0122 PROTEIN CBO2450/CLC_2298"/>
    <property type="match status" value="1"/>
</dbReference>
<comment type="similarity">
    <text evidence="1 3">Belongs to the UPF0122 family.</text>
</comment>
<dbReference type="InterPro" id="IPR007394">
    <property type="entry name" value="UPF0122"/>
</dbReference>
<proteinExistence type="inferred from homology"/>
<dbReference type="Pfam" id="PF04297">
    <property type="entry name" value="UPF0122"/>
    <property type="match status" value="1"/>
</dbReference>
<comment type="caution">
    <text evidence="4">The sequence shown here is derived from an EMBL/GenBank/DDBJ whole genome shotgun (WGS) entry which is preliminary data.</text>
</comment>
<evidence type="ECO:0000313" key="4">
    <source>
        <dbReference type="EMBL" id="HIQ64638.1"/>
    </source>
</evidence>
<dbReference type="Gene3D" id="1.10.10.10">
    <property type="entry name" value="Winged helix-like DNA-binding domain superfamily/Winged helix DNA-binding domain"/>
    <property type="match status" value="1"/>
</dbReference>
<protein>
    <recommendedName>
        <fullName evidence="3">UPF0122 protein IAC85_02750</fullName>
    </recommendedName>
</protein>
<dbReference type="InterPro" id="IPR036388">
    <property type="entry name" value="WH-like_DNA-bd_sf"/>
</dbReference>
<gene>
    <name evidence="4" type="ORF">IAC85_02750</name>
</gene>
<evidence type="ECO:0000256" key="3">
    <source>
        <dbReference type="HAMAP-Rule" id="MF_00245"/>
    </source>
</evidence>
<reference evidence="4" key="2">
    <citation type="journal article" date="2021" name="PeerJ">
        <title>Extensive microbial diversity within the chicken gut microbiome revealed by metagenomics and culture.</title>
        <authorList>
            <person name="Gilroy R."/>
            <person name="Ravi A."/>
            <person name="Getino M."/>
            <person name="Pursley I."/>
            <person name="Horton D.L."/>
            <person name="Alikhan N.F."/>
            <person name="Baker D."/>
            <person name="Gharbi K."/>
            <person name="Hall N."/>
            <person name="Watson M."/>
            <person name="Adriaenssens E.M."/>
            <person name="Foster-Nyarko E."/>
            <person name="Jarju S."/>
            <person name="Secka A."/>
            <person name="Antonio M."/>
            <person name="Oren A."/>
            <person name="Chaudhuri R.R."/>
            <person name="La Ragione R."/>
            <person name="Hildebrand F."/>
            <person name="Pallen M.J."/>
        </authorList>
    </citation>
    <scope>NUCLEOTIDE SEQUENCE</scope>
    <source>
        <strain evidence="4">CHK165-10780</strain>
    </source>
</reference>
<evidence type="ECO:0000256" key="2">
    <source>
        <dbReference type="ARBA" id="ARBA00024764"/>
    </source>
</evidence>
<dbReference type="HAMAP" id="MF_00245">
    <property type="entry name" value="UPF0122"/>
    <property type="match status" value="1"/>
</dbReference>
<dbReference type="InterPro" id="IPR054831">
    <property type="entry name" value="UPF0122_fam_protein"/>
</dbReference>